<sequence>MALEDAPERLGEFYSQTRIIFFGVSLDGPGPRACCQGQPPTHHHNIRAISTQQNSRRLCSGARILCQEKMFQLWRLVLLCGLLTGTSASLLNNSVVTELQSALRKELEIDDSASESVLDQVKADFEWPQNFTSLEKVVTEKIQEDEILLDKNITENIRLSGKPFVGCLRCLRCLSCIRLTIRSINMGNIAFQGTPGSPSGSLSIPITAKVTLTLPLLGAVVDLTLNFVLQTSISFKIGETGALMVVIGECTYRPARISLPFVNSSVSSLTVPSSNIRQTVTTLVNLVETYLVQDVLCPRIRTIISSSNENLVQNLKETLQETAQETVN</sequence>
<organism evidence="1">
    <name type="scientific">Ovis aries</name>
    <name type="common">Sheep</name>
    <dbReference type="NCBI Taxonomy" id="9940"/>
    <lineage>
        <taxon>Eukaryota</taxon>
        <taxon>Metazoa</taxon>
        <taxon>Chordata</taxon>
        <taxon>Craniata</taxon>
        <taxon>Vertebrata</taxon>
        <taxon>Euteleostomi</taxon>
        <taxon>Mammalia</taxon>
        <taxon>Eutheria</taxon>
        <taxon>Laurasiatheria</taxon>
        <taxon>Artiodactyla</taxon>
        <taxon>Ruminantia</taxon>
        <taxon>Pecora</taxon>
        <taxon>Bovidae</taxon>
        <taxon>Caprinae</taxon>
        <taxon>Ovis</taxon>
    </lineage>
</organism>
<name>A0AC11D390_SHEEP</name>
<proteinExistence type="predicted"/>
<evidence type="ECO:0000313" key="1">
    <source>
        <dbReference type="Ensembl" id="ENSOARP00020037638.1"/>
    </source>
</evidence>
<reference evidence="1" key="2">
    <citation type="submission" date="2025-08" db="UniProtKB">
        <authorList>
            <consortium name="Ensembl"/>
        </authorList>
    </citation>
    <scope>IDENTIFICATION</scope>
</reference>
<dbReference type="Ensembl" id="ENSOART00020063790.1">
    <property type="protein sequence ID" value="ENSOARP00020037638.1"/>
    <property type="gene ID" value="ENSOARG00020009719.2"/>
</dbReference>
<protein>
    <submittedName>
        <fullName evidence="1">Uncharacterized protein</fullName>
    </submittedName>
</protein>
<reference evidence="1" key="3">
    <citation type="submission" date="2025-09" db="UniProtKB">
        <authorList>
            <consortium name="Ensembl"/>
        </authorList>
    </citation>
    <scope>IDENTIFICATION</scope>
</reference>
<reference evidence="1" key="1">
    <citation type="submission" date="2020-11" db="EMBL/GenBank/DDBJ databases">
        <authorList>
            <person name="Davenport K.M."/>
            <person name="Bickhart D.M."/>
            <person name="Smith T.P.L."/>
            <person name="Murdoch B.M."/>
            <person name="Rosen B.D."/>
        </authorList>
    </citation>
    <scope>NUCLEOTIDE SEQUENCE [LARGE SCALE GENOMIC DNA]</scope>
    <source>
        <strain evidence="1">OAR_USU_Benz2616</strain>
    </source>
</reference>
<accession>A0AC11D390</accession>
<gene>
    <name evidence="1" type="primary">LOC114117619</name>
</gene>